<dbReference type="AlphaFoldDB" id="A0A4V2UR99"/>
<name>A0A4V2UR99_9FIRM</name>
<protein>
    <submittedName>
        <fullName evidence="5">L-threonine aldolase</fullName>
    </submittedName>
</protein>
<dbReference type="InterPro" id="IPR015422">
    <property type="entry name" value="PyrdxlP-dep_Trfase_small"/>
</dbReference>
<dbReference type="SUPFAM" id="SSF53383">
    <property type="entry name" value="PLP-dependent transferases"/>
    <property type="match status" value="1"/>
</dbReference>
<dbReference type="Gene3D" id="3.40.640.10">
    <property type="entry name" value="Type I PLP-dependent aspartate aminotransferase-like (Major domain)"/>
    <property type="match status" value="1"/>
</dbReference>
<dbReference type="OrthoDB" id="9774495at2"/>
<comment type="similarity">
    <text evidence="2">Belongs to the threonine aldolase family.</text>
</comment>
<dbReference type="InterPro" id="IPR001597">
    <property type="entry name" value="ArAA_b-elim_lyase/Thr_aldolase"/>
</dbReference>
<dbReference type="GO" id="GO:0006520">
    <property type="term" value="P:amino acid metabolic process"/>
    <property type="evidence" value="ECO:0007669"/>
    <property type="project" value="InterPro"/>
</dbReference>
<comment type="caution">
    <text evidence="5">The sequence shown here is derived from an EMBL/GenBank/DDBJ whole genome shotgun (WGS) entry which is preliminary data.</text>
</comment>
<dbReference type="Proteomes" id="UP000295726">
    <property type="component" value="Unassembled WGS sequence"/>
</dbReference>
<feature type="domain" description="Aromatic amino acid beta-eliminating lyase/threonine aldolase" evidence="4">
    <location>
        <begin position="21"/>
        <end position="294"/>
    </location>
</feature>
<dbReference type="GO" id="GO:0016829">
    <property type="term" value="F:lyase activity"/>
    <property type="evidence" value="ECO:0007669"/>
    <property type="project" value="InterPro"/>
</dbReference>
<dbReference type="PANTHER" id="PTHR48097:SF5">
    <property type="entry name" value="LOW SPECIFICITY L-THREONINE ALDOLASE"/>
    <property type="match status" value="1"/>
</dbReference>
<comment type="cofactor">
    <cofactor evidence="1">
        <name>pyridoxal 5'-phosphate</name>
        <dbReference type="ChEBI" id="CHEBI:597326"/>
    </cofactor>
</comment>
<evidence type="ECO:0000256" key="1">
    <source>
        <dbReference type="ARBA" id="ARBA00001933"/>
    </source>
</evidence>
<dbReference type="InterPro" id="IPR015424">
    <property type="entry name" value="PyrdxlP-dep_Trfase"/>
</dbReference>
<reference evidence="5 6" key="1">
    <citation type="submission" date="2019-03" db="EMBL/GenBank/DDBJ databases">
        <title>Genomic Encyclopedia of Type Strains, Phase IV (KMG-IV): sequencing the most valuable type-strain genomes for metagenomic binning, comparative biology and taxonomic classification.</title>
        <authorList>
            <person name="Goeker M."/>
        </authorList>
    </citation>
    <scope>NUCLEOTIDE SEQUENCE [LARGE SCALE GENOMIC DNA]</scope>
    <source>
        <strain evidence="5 6">DSM 29489</strain>
    </source>
</reference>
<sequence>MIYFNCDYNEGAHPEVLGRLCETNMEQTSGYGADIYCERARGVIRGLCGNDRLGVHFLVGGTQVNLTVIAAALRPHQGVLAAESGHINVHETGAIEACGHKVLTVPSENGKISARQVEEVYRIHVEDESMEHTVQPKMVYISNPTELGTIYSKAELEELSAVCKKNGLYLFMDGARLGYGLAAKENDLDLKIIAELCDVFYIGGTKAGALFGEAVVISNPALQEDFRYIIKQKGGMLAKGRLLGIQFLALLENELYFELGKRANVMADIIRKACRESGYPFLIENTTNQIFTIMPDDKLDSLREKYTFSYEKRIDESHSAVRFCTSWATEEVNAQKLAEDISND</sequence>
<evidence type="ECO:0000256" key="2">
    <source>
        <dbReference type="ARBA" id="ARBA00006966"/>
    </source>
</evidence>
<organism evidence="5 6">
    <name type="scientific">Muricomes intestini</name>
    <dbReference type="NCBI Taxonomy" id="1796634"/>
    <lineage>
        <taxon>Bacteria</taxon>
        <taxon>Bacillati</taxon>
        <taxon>Bacillota</taxon>
        <taxon>Clostridia</taxon>
        <taxon>Lachnospirales</taxon>
        <taxon>Lachnospiraceae</taxon>
        <taxon>Muricomes</taxon>
    </lineage>
</organism>
<keyword evidence="6" id="KW-1185">Reference proteome</keyword>
<accession>A0A4V2UR99</accession>
<evidence type="ECO:0000256" key="3">
    <source>
        <dbReference type="ARBA" id="ARBA00022898"/>
    </source>
</evidence>
<proteinExistence type="inferred from homology"/>
<dbReference type="PANTHER" id="PTHR48097">
    <property type="entry name" value="L-THREONINE ALDOLASE-RELATED"/>
    <property type="match status" value="1"/>
</dbReference>
<dbReference type="RefSeq" id="WP_132383255.1">
    <property type="nucleotide sequence ID" value="NZ_SLZZ01000028.1"/>
</dbReference>
<dbReference type="InterPro" id="IPR015421">
    <property type="entry name" value="PyrdxlP-dep_Trfase_major"/>
</dbReference>
<gene>
    <name evidence="5" type="ORF">EDD59_12825</name>
</gene>
<dbReference type="Pfam" id="PF01212">
    <property type="entry name" value="Beta_elim_lyase"/>
    <property type="match status" value="1"/>
</dbReference>
<keyword evidence="3" id="KW-0663">Pyridoxal phosphate</keyword>
<evidence type="ECO:0000259" key="4">
    <source>
        <dbReference type="Pfam" id="PF01212"/>
    </source>
</evidence>
<evidence type="ECO:0000313" key="5">
    <source>
        <dbReference type="EMBL" id="TCS75601.1"/>
    </source>
</evidence>
<dbReference type="Gene3D" id="3.90.1150.10">
    <property type="entry name" value="Aspartate Aminotransferase, domain 1"/>
    <property type="match status" value="1"/>
</dbReference>
<evidence type="ECO:0000313" key="6">
    <source>
        <dbReference type="Proteomes" id="UP000295726"/>
    </source>
</evidence>
<dbReference type="EMBL" id="SLZZ01000028">
    <property type="protein sequence ID" value="TCS75601.1"/>
    <property type="molecule type" value="Genomic_DNA"/>
</dbReference>